<dbReference type="InterPro" id="IPR003593">
    <property type="entry name" value="AAA+_ATPase"/>
</dbReference>
<sequence>MIIYSNTVTGFRDDVDNNRITDKLKGSVKEAMGRFPSDSEIASWNNSLRAMESPIRVAGLPGDCGILIEYNLPSTSKRIDFIITGRDAEGNGNFLIIELKQWSRVERTEVGEIFIGHVGPQDKVRTYTGGGMRDVVHPCYQAWSYKAYLLDMNEAATSGNIRLRSCAYLHNYEKVSPDPLRTERFGKLIEDTPLFLREDVTKLQDFLRRYVGQGKGMDILYEVSGGRIRPTRKLIDYVSEIMDGDDTFKLLDKQKVAHAKIVHSATRPERTTVIVNGGPGTGKSVVAINALSELLRKGLNVRFVAPNAAFRGAVEQGMGKKRADRGRLKAVISGSSGFWDADAETFDTIIVDEAHRLKRKGAYMYRGESQVRDVIKASRTNVFFVDDDQMIRSTDEGSVSKIKSVAEEFGSEVVCVELDAQFRCGGAEGFINWMESTLQIRDTGNFEGWDKEDFDFRIFDDPNTMSEMIEERRSEGHRARVLAGYAWKWTNKGNPDANIDDIVIEEHDFLRPWNSRSRSQEWPIDDSMENQTGCVHTVQGLEFDYIGVILGNDLRFDPETSKVYASREDYYDSEGKKGVRDAETLTKYVKNIYRILLSRGTKGCYIFCRDPELEKHLKIRSGNI</sequence>
<dbReference type="SMART" id="SM00382">
    <property type="entry name" value="AAA"/>
    <property type="match status" value="1"/>
</dbReference>
<dbReference type="EMBL" id="VSSQ01010664">
    <property type="protein sequence ID" value="MPM44907.1"/>
    <property type="molecule type" value="Genomic_DNA"/>
</dbReference>
<reference evidence="2" key="1">
    <citation type="submission" date="2019-08" db="EMBL/GenBank/DDBJ databases">
        <authorList>
            <person name="Kucharzyk K."/>
            <person name="Murdoch R.W."/>
            <person name="Higgins S."/>
            <person name="Loffler F."/>
        </authorList>
    </citation>
    <scope>NUCLEOTIDE SEQUENCE</scope>
</reference>
<accession>A0A644ZVX4</accession>
<evidence type="ECO:0000313" key="2">
    <source>
        <dbReference type="EMBL" id="MPM44907.1"/>
    </source>
</evidence>
<dbReference type="Pfam" id="PF09848">
    <property type="entry name" value="SLFN-g3_helicase"/>
    <property type="match status" value="1"/>
</dbReference>
<dbReference type="Gene3D" id="3.40.50.300">
    <property type="entry name" value="P-loop containing nucleotide triphosphate hydrolases"/>
    <property type="match status" value="1"/>
</dbReference>
<gene>
    <name evidence="2" type="ORF">SDC9_91589</name>
</gene>
<protein>
    <recommendedName>
        <fullName evidence="1">AAA+ ATPase domain-containing protein</fullName>
    </recommendedName>
</protein>
<name>A0A644ZVX4_9ZZZZ</name>
<organism evidence="2">
    <name type="scientific">bioreactor metagenome</name>
    <dbReference type="NCBI Taxonomy" id="1076179"/>
    <lineage>
        <taxon>unclassified sequences</taxon>
        <taxon>metagenomes</taxon>
        <taxon>ecological metagenomes</taxon>
    </lineage>
</organism>
<dbReference type="AlphaFoldDB" id="A0A644ZVX4"/>
<evidence type="ECO:0000259" key="1">
    <source>
        <dbReference type="SMART" id="SM00382"/>
    </source>
</evidence>
<proteinExistence type="predicted"/>
<comment type="caution">
    <text evidence="2">The sequence shown here is derived from an EMBL/GenBank/DDBJ whole genome shotgun (WGS) entry which is preliminary data.</text>
</comment>
<dbReference type="InterPro" id="IPR027417">
    <property type="entry name" value="P-loop_NTPase"/>
</dbReference>
<feature type="domain" description="AAA+ ATPase" evidence="1">
    <location>
        <begin position="269"/>
        <end position="403"/>
    </location>
</feature>
<dbReference type="InterPro" id="IPR018647">
    <property type="entry name" value="SLFN_3-like_DNA/RNA_helicase"/>
</dbReference>
<dbReference type="SUPFAM" id="SSF52540">
    <property type="entry name" value="P-loop containing nucleoside triphosphate hydrolases"/>
    <property type="match status" value="1"/>
</dbReference>